<sequence length="100" mass="11392">MEISLPAIKTNVWKFRSLAWKQSKINMASRKRVSNYIGKIGLQGLHVIFVTLLTLPIGGLIKNSVYTAEKIIMTEKTEKNRKISKTKKIKNAKKHSVNCH</sequence>
<proteinExistence type="predicted"/>
<protein>
    <submittedName>
        <fullName evidence="1">Uncharacterized protein</fullName>
    </submittedName>
</protein>
<accession>U9T205</accession>
<dbReference type="AlphaFoldDB" id="U9T205"/>
<reference evidence="1" key="1">
    <citation type="submission" date="2013-07" db="EMBL/GenBank/DDBJ databases">
        <title>The genome of an arbuscular mycorrhizal fungus provides insights into the evolution of the oldest plant symbiosis.</title>
        <authorList>
            <consortium name="DOE Joint Genome Institute"/>
            <person name="Tisserant E."/>
            <person name="Malbreil M."/>
            <person name="Kuo A."/>
            <person name="Kohler A."/>
            <person name="Symeonidi A."/>
            <person name="Balestrini R."/>
            <person name="Charron P."/>
            <person name="Duensing N."/>
            <person name="Frei-dit-Frey N."/>
            <person name="Gianinazzi-Pearson V."/>
            <person name="Gilbert B."/>
            <person name="Handa Y."/>
            <person name="Hijri M."/>
            <person name="Kaul R."/>
            <person name="Kawaguchi M."/>
            <person name="Krajinski F."/>
            <person name="Lammers P."/>
            <person name="Lapierre D."/>
            <person name="Masclaux F.G."/>
            <person name="Murat C."/>
            <person name="Morin E."/>
            <person name="Ndikumana S."/>
            <person name="Pagni M."/>
            <person name="Petitpierre D."/>
            <person name="Requena N."/>
            <person name="Rosikiewicz P."/>
            <person name="Riley R."/>
            <person name="Saito K."/>
            <person name="San Clemente H."/>
            <person name="Shapiro H."/>
            <person name="van Tuinen D."/>
            <person name="Becard G."/>
            <person name="Bonfante P."/>
            <person name="Paszkowski U."/>
            <person name="Shachar-Hill Y."/>
            <person name="Young J.P."/>
            <person name="Sanders I.R."/>
            <person name="Henrissat B."/>
            <person name="Rensing S.A."/>
            <person name="Grigoriev I.V."/>
            <person name="Corradi N."/>
            <person name="Roux C."/>
            <person name="Martin F."/>
        </authorList>
    </citation>
    <scope>NUCLEOTIDE SEQUENCE</scope>
    <source>
        <strain evidence="1">DAOM 197198</strain>
    </source>
</reference>
<gene>
    <name evidence="1" type="ORF">GLOINDRAFT_87476</name>
</gene>
<name>U9T205_RHIID</name>
<organism evidence="1">
    <name type="scientific">Rhizophagus irregularis (strain DAOM 181602 / DAOM 197198 / MUCL 43194)</name>
    <name type="common">Arbuscular mycorrhizal fungus</name>
    <name type="synonym">Glomus intraradices</name>
    <dbReference type="NCBI Taxonomy" id="747089"/>
    <lineage>
        <taxon>Eukaryota</taxon>
        <taxon>Fungi</taxon>
        <taxon>Fungi incertae sedis</taxon>
        <taxon>Mucoromycota</taxon>
        <taxon>Glomeromycotina</taxon>
        <taxon>Glomeromycetes</taxon>
        <taxon>Glomerales</taxon>
        <taxon>Glomeraceae</taxon>
        <taxon>Rhizophagus</taxon>
    </lineage>
</organism>
<evidence type="ECO:0000313" key="1">
    <source>
        <dbReference type="EMBL" id="ESA00363.1"/>
    </source>
</evidence>
<dbReference type="HOGENOM" id="CLU_2307540_0_0_1"/>
<dbReference type="EMBL" id="KI297269">
    <property type="protein sequence ID" value="ESA00363.1"/>
    <property type="molecule type" value="Genomic_DNA"/>
</dbReference>